<dbReference type="PANTHER" id="PTHR30413">
    <property type="entry name" value="INNER MEMBRANE TRANSPORT PERMEASE"/>
    <property type="match status" value="1"/>
</dbReference>
<evidence type="ECO:0000256" key="6">
    <source>
        <dbReference type="ARBA" id="ARBA00022692"/>
    </source>
</evidence>
<keyword evidence="12" id="KW-1185">Reference proteome</keyword>
<evidence type="ECO:0000256" key="8">
    <source>
        <dbReference type="ARBA" id="ARBA00023136"/>
    </source>
</evidence>
<keyword evidence="4 9" id="KW-1003">Cell membrane</keyword>
<gene>
    <name evidence="11" type="ORF">F8A88_10895</name>
</gene>
<evidence type="ECO:0000256" key="9">
    <source>
        <dbReference type="RuleBase" id="RU361157"/>
    </source>
</evidence>
<dbReference type="Pfam" id="PF01061">
    <property type="entry name" value="ABC2_membrane"/>
    <property type="match status" value="1"/>
</dbReference>
<keyword evidence="7 9" id="KW-1133">Transmembrane helix</keyword>
<dbReference type="Proteomes" id="UP000438699">
    <property type="component" value="Unassembled WGS sequence"/>
</dbReference>
<proteinExistence type="inferred from homology"/>
<feature type="transmembrane region" description="Helical" evidence="9">
    <location>
        <begin position="29"/>
        <end position="51"/>
    </location>
</feature>
<feature type="transmembrane region" description="Helical" evidence="9">
    <location>
        <begin position="132"/>
        <end position="155"/>
    </location>
</feature>
<feature type="transmembrane region" description="Helical" evidence="9">
    <location>
        <begin position="167"/>
        <end position="186"/>
    </location>
</feature>
<dbReference type="InterPro" id="IPR047817">
    <property type="entry name" value="ABC2_TM_bact-type"/>
</dbReference>
<dbReference type="EMBL" id="WAIE01000004">
    <property type="protein sequence ID" value="KAB1441443.1"/>
    <property type="molecule type" value="Genomic_DNA"/>
</dbReference>
<dbReference type="PANTHER" id="PTHR30413:SF8">
    <property type="entry name" value="TRANSPORT PERMEASE PROTEIN"/>
    <property type="match status" value="1"/>
</dbReference>
<comment type="similarity">
    <text evidence="2 9">Belongs to the ABC-2 integral membrane protein family.</text>
</comment>
<feature type="transmembrane region" description="Helical" evidence="9">
    <location>
        <begin position="98"/>
        <end position="126"/>
    </location>
</feature>
<evidence type="ECO:0000259" key="10">
    <source>
        <dbReference type="PROSITE" id="PS51012"/>
    </source>
</evidence>
<keyword evidence="3 9" id="KW-0813">Transport</keyword>
<dbReference type="AlphaFoldDB" id="A0A6N6N143"/>
<evidence type="ECO:0000256" key="4">
    <source>
        <dbReference type="ARBA" id="ARBA00022475"/>
    </source>
</evidence>
<dbReference type="PROSITE" id="PS51012">
    <property type="entry name" value="ABC_TM2"/>
    <property type="match status" value="1"/>
</dbReference>
<protein>
    <recommendedName>
        <fullName evidence="9">Transport permease protein</fullName>
    </recommendedName>
</protein>
<comment type="caution">
    <text evidence="9">Lacks conserved residue(s) required for the propagation of feature annotation.</text>
</comment>
<comment type="subcellular location">
    <subcellularLocation>
        <location evidence="1">Cell inner membrane</location>
        <topology evidence="1">Multi-pass membrane protein</topology>
    </subcellularLocation>
    <subcellularLocation>
        <location evidence="9">Cell membrane</location>
        <topology evidence="9">Multi-pass membrane protein</topology>
    </subcellularLocation>
</comment>
<dbReference type="OrthoDB" id="9786910at2"/>
<evidence type="ECO:0000256" key="3">
    <source>
        <dbReference type="ARBA" id="ARBA00022448"/>
    </source>
</evidence>
<organism evidence="11 12">
    <name type="scientific">Pseudodesulfovibrio senegalensis</name>
    <dbReference type="NCBI Taxonomy" id="1721087"/>
    <lineage>
        <taxon>Bacteria</taxon>
        <taxon>Pseudomonadati</taxon>
        <taxon>Thermodesulfobacteriota</taxon>
        <taxon>Desulfovibrionia</taxon>
        <taxon>Desulfovibrionales</taxon>
        <taxon>Desulfovibrionaceae</taxon>
    </lineage>
</organism>
<evidence type="ECO:0000256" key="2">
    <source>
        <dbReference type="ARBA" id="ARBA00007783"/>
    </source>
</evidence>
<keyword evidence="5" id="KW-0997">Cell inner membrane</keyword>
<dbReference type="GO" id="GO:0140359">
    <property type="term" value="F:ABC-type transporter activity"/>
    <property type="evidence" value="ECO:0007669"/>
    <property type="project" value="InterPro"/>
</dbReference>
<keyword evidence="6 9" id="KW-0812">Transmembrane</keyword>
<keyword evidence="8 9" id="KW-0472">Membrane</keyword>
<feature type="transmembrane region" description="Helical" evidence="9">
    <location>
        <begin position="224"/>
        <end position="243"/>
    </location>
</feature>
<dbReference type="GO" id="GO:0005886">
    <property type="term" value="C:plasma membrane"/>
    <property type="evidence" value="ECO:0007669"/>
    <property type="project" value="UniProtKB-SubCell"/>
</dbReference>
<comment type="caution">
    <text evidence="11">The sequence shown here is derived from an EMBL/GenBank/DDBJ whole genome shotgun (WGS) entry which is preliminary data.</text>
</comment>
<sequence>MRSGSFWSLVLVKTRANLRAEVSRYYLNYLWWGGEPVLTMLVFYVVFGIFLNRGTEHFVAFLLVGLTAWNWFAKSVLHAASSIMNGRGLMHQVDIPKIFFPVEVLMQDLTKTLFSFSLLVVFLLAYPTPVTATWAALPVLFFVQLLLVAAVAVWCAALVPFVPDLRIVLDTLMVLAFFGSGVFYRIDEVVLPDHRFIMYLNPMAGLIRGYREALIWNQWPDWQYLFWVLAASLFLLWSGILFIRRIDRVYPRICQ</sequence>
<evidence type="ECO:0000313" key="12">
    <source>
        <dbReference type="Proteomes" id="UP000438699"/>
    </source>
</evidence>
<evidence type="ECO:0000256" key="5">
    <source>
        <dbReference type="ARBA" id="ARBA00022519"/>
    </source>
</evidence>
<dbReference type="InterPro" id="IPR013525">
    <property type="entry name" value="ABC2_TM"/>
</dbReference>
<dbReference type="RefSeq" id="WP_151151186.1">
    <property type="nucleotide sequence ID" value="NZ_WAIE01000004.1"/>
</dbReference>
<evidence type="ECO:0000256" key="1">
    <source>
        <dbReference type="ARBA" id="ARBA00004429"/>
    </source>
</evidence>
<reference evidence="11 12" key="1">
    <citation type="journal article" date="2017" name="Int. J. Syst. Evol. Microbiol.">
        <title>Desulfovibrio senegalensis sp. nov., a mesophilic sulfate reducer isolated from marine sediment.</title>
        <authorList>
            <person name="Thioye A."/>
            <person name="Gam Z.B.A."/>
            <person name="Mbengue M."/>
            <person name="Cayol J.L."/>
            <person name="Joseph-Bartoli M."/>
            <person name="Toure-Kane C."/>
            <person name="Labat M."/>
        </authorList>
    </citation>
    <scope>NUCLEOTIDE SEQUENCE [LARGE SCALE GENOMIC DNA]</scope>
    <source>
        <strain evidence="11 12">DSM 101509</strain>
    </source>
</reference>
<evidence type="ECO:0000313" key="11">
    <source>
        <dbReference type="EMBL" id="KAB1441443.1"/>
    </source>
</evidence>
<feature type="domain" description="ABC transmembrane type-2" evidence="10">
    <location>
        <begin position="27"/>
        <end position="246"/>
    </location>
</feature>
<evidence type="ECO:0000256" key="7">
    <source>
        <dbReference type="ARBA" id="ARBA00022989"/>
    </source>
</evidence>
<accession>A0A6N6N143</accession>
<dbReference type="GO" id="GO:0015920">
    <property type="term" value="P:lipopolysaccharide transport"/>
    <property type="evidence" value="ECO:0007669"/>
    <property type="project" value="TreeGrafter"/>
</dbReference>
<name>A0A6N6N143_9BACT</name>